<evidence type="ECO:0000313" key="2">
    <source>
        <dbReference type="Proteomes" id="UP000324222"/>
    </source>
</evidence>
<gene>
    <name evidence="1" type="ORF">E2C01_031953</name>
</gene>
<dbReference type="Proteomes" id="UP000324222">
    <property type="component" value="Unassembled WGS sequence"/>
</dbReference>
<proteinExistence type="predicted"/>
<accession>A0A5B7EZ92</accession>
<evidence type="ECO:0000313" key="1">
    <source>
        <dbReference type="EMBL" id="MPC38446.1"/>
    </source>
</evidence>
<reference evidence="1 2" key="1">
    <citation type="submission" date="2019-05" db="EMBL/GenBank/DDBJ databases">
        <title>Another draft genome of Portunus trituberculatus and its Hox gene families provides insights of decapod evolution.</title>
        <authorList>
            <person name="Jeong J.-H."/>
            <person name="Song I."/>
            <person name="Kim S."/>
            <person name="Choi T."/>
            <person name="Kim D."/>
            <person name="Ryu S."/>
            <person name="Kim W."/>
        </authorList>
    </citation>
    <scope>NUCLEOTIDE SEQUENCE [LARGE SCALE GENOMIC DNA]</scope>
    <source>
        <tissue evidence="1">Muscle</tissue>
    </source>
</reference>
<dbReference type="AlphaFoldDB" id="A0A5B7EZ92"/>
<protein>
    <submittedName>
        <fullName evidence="1">Uncharacterized protein</fullName>
    </submittedName>
</protein>
<dbReference type="EMBL" id="VSRR010004067">
    <property type="protein sequence ID" value="MPC38446.1"/>
    <property type="molecule type" value="Genomic_DNA"/>
</dbReference>
<comment type="caution">
    <text evidence="1">The sequence shown here is derived from an EMBL/GenBank/DDBJ whole genome shotgun (WGS) entry which is preliminary data.</text>
</comment>
<organism evidence="1 2">
    <name type="scientific">Portunus trituberculatus</name>
    <name type="common">Swimming crab</name>
    <name type="synonym">Neptunus trituberculatus</name>
    <dbReference type="NCBI Taxonomy" id="210409"/>
    <lineage>
        <taxon>Eukaryota</taxon>
        <taxon>Metazoa</taxon>
        <taxon>Ecdysozoa</taxon>
        <taxon>Arthropoda</taxon>
        <taxon>Crustacea</taxon>
        <taxon>Multicrustacea</taxon>
        <taxon>Malacostraca</taxon>
        <taxon>Eumalacostraca</taxon>
        <taxon>Eucarida</taxon>
        <taxon>Decapoda</taxon>
        <taxon>Pleocyemata</taxon>
        <taxon>Brachyura</taxon>
        <taxon>Eubrachyura</taxon>
        <taxon>Portunoidea</taxon>
        <taxon>Portunidae</taxon>
        <taxon>Portuninae</taxon>
        <taxon>Portunus</taxon>
    </lineage>
</organism>
<name>A0A5B7EZ92_PORTR</name>
<sequence length="63" mass="6774">MRVFPGDMAAGGGKSRGCSALGVVRDRQGTGHSKVNDIWSVHACINVILLEGNDFCFCRNIVH</sequence>
<keyword evidence="2" id="KW-1185">Reference proteome</keyword>